<accession>A0A9D1IM66</accession>
<dbReference type="EMBL" id="DVMT01000015">
    <property type="protein sequence ID" value="HIU39908.1"/>
    <property type="molecule type" value="Genomic_DNA"/>
</dbReference>
<evidence type="ECO:0000256" key="2">
    <source>
        <dbReference type="SAM" id="Phobius"/>
    </source>
</evidence>
<gene>
    <name evidence="3" type="ORF">IAB68_01220</name>
</gene>
<feature type="compositionally biased region" description="Basic and acidic residues" evidence="1">
    <location>
        <begin position="27"/>
        <end position="67"/>
    </location>
</feature>
<dbReference type="AlphaFoldDB" id="A0A9D1IM66"/>
<proteinExistence type="predicted"/>
<feature type="transmembrane region" description="Helical" evidence="2">
    <location>
        <begin position="415"/>
        <end position="436"/>
    </location>
</feature>
<sequence>MKKNTSRKKSSYYKKRKTSKTNSSVVKELKQEKKQKPKSEEKKVELKKPKKVSEPKKLEEEKKEVVKKDQEEIKFYPFTKVTKEDLKDETLMNPTNDFENKDIKQDENNEENTSFDNLNIDYEENASFDNLNTDYQDQEDLTNTVTFSLGDYKKEDNNSNTFDTNNNDSINNVVYKKSKHNFYLSYEKRLLLNIVAIIFLFVLASIVLLLSITIRARSTMVYNQSSNLKYDVTLKENDYYNDDNLSENMQYIASLIDYINVDFNYNFSASNTFDYTYTYYIESYVSVTDGEDDSKVIYSKIDRLTDPVMVANENSSGFNINRSVKINYDEYNDLVKEFKSTYGLSADSNLILSLRLEIKDKEGTVIRNSNSNNTTKITIPLTQQLVNIELDPEDVNNSNNIRVYQDFSISNKTTFILSIIIFLSAIASLVRLIVFIKKTSRKKSNYENVLSRILREYDRVIVNAKKVPVITGDVIDVNSFNELLDVRDNIEKPIIFYELHKGQKSVFIVNSDTNIYRYILKQSDLEK</sequence>
<evidence type="ECO:0000313" key="3">
    <source>
        <dbReference type="EMBL" id="HIU39908.1"/>
    </source>
</evidence>
<feature type="transmembrane region" description="Helical" evidence="2">
    <location>
        <begin position="190"/>
        <end position="214"/>
    </location>
</feature>
<reference evidence="3" key="2">
    <citation type="journal article" date="2021" name="PeerJ">
        <title>Extensive microbial diversity within the chicken gut microbiome revealed by metagenomics and culture.</title>
        <authorList>
            <person name="Gilroy R."/>
            <person name="Ravi A."/>
            <person name="Getino M."/>
            <person name="Pursley I."/>
            <person name="Horton D.L."/>
            <person name="Alikhan N.F."/>
            <person name="Baker D."/>
            <person name="Gharbi K."/>
            <person name="Hall N."/>
            <person name="Watson M."/>
            <person name="Adriaenssens E.M."/>
            <person name="Foster-Nyarko E."/>
            <person name="Jarju S."/>
            <person name="Secka A."/>
            <person name="Antonio M."/>
            <person name="Oren A."/>
            <person name="Chaudhuri R.R."/>
            <person name="La Ragione R."/>
            <person name="Hildebrand F."/>
            <person name="Pallen M.J."/>
        </authorList>
    </citation>
    <scope>NUCLEOTIDE SEQUENCE</scope>
    <source>
        <strain evidence="3">CHK193-30670</strain>
    </source>
</reference>
<dbReference type="Proteomes" id="UP000824074">
    <property type="component" value="Unassembled WGS sequence"/>
</dbReference>
<feature type="region of interest" description="Disordered" evidence="1">
    <location>
        <begin position="1"/>
        <end position="67"/>
    </location>
</feature>
<name>A0A9D1IM66_9FIRM</name>
<organism evidence="3 4">
    <name type="scientific">Candidatus Aphodocola excrementigallinarum</name>
    <dbReference type="NCBI Taxonomy" id="2840670"/>
    <lineage>
        <taxon>Bacteria</taxon>
        <taxon>Bacillati</taxon>
        <taxon>Bacillota</taxon>
        <taxon>Bacilli</taxon>
        <taxon>Candidatus Aphodocola</taxon>
    </lineage>
</organism>
<feature type="compositionally biased region" description="Basic residues" evidence="1">
    <location>
        <begin position="1"/>
        <end position="19"/>
    </location>
</feature>
<keyword evidence="2" id="KW-1133">Transmembrane helix</keyword>
<keyword evidence="2" id="KW-0472">Membrane</keyword>
<comment type="caution">
    <text evidence="3">The sequence shown here is derived from an EMBL/GenBank/DDBJ whole genome shotgun (WGS) entry which is preliminary data.</text>
</comment>
<protein>
    <submittedName>
        <fullName evidence="3">DUF5305 domain-containing protein</fullName>
    </submittedName>
</protein>
<evidence type="ECO:0000313" key="4">
    <source>
        <dbReference type="Proteomes" id="UP000824074"/>
    </source>
</evidence>
<keyword evidence="2" id="KW-0812">Transmembrane</keyword>
<evidence type="ECO:0000256" key="1">
    <source>
        <dbReference type="SAM" id="MobiDB-lite"/>
    </source>
</evidence>
<reference evidence="3" key="1">
    <citation type="submission" date="2020-10" db="EMBL/GenBank/DDBJ databases">
        <authorList>
            <person name="Gilroy R."/>
        </authorList>
    </citation>
    <scope>NUCLEOTIDE SEQUENCE</scope>
    <source>
        <strain evidence="3">CHK193-30670</strain>
    </source>
</reference>